<reference evidence="2 3" key="1">
    <citation type="submission" date="2019-02" db="EMBL/GenBank/DDBJ databases">
        <title>Deep-cultivation of Planctomycetes and their phenomic and genomic characterization uncovers novel biology.</title>
        <authorList>
            <person name="Wiegand S."/>
            <person name="Jogler M."/>
            <person name="Boedeker C."/>
            <person name="Pinto D."/>
            <person name="Vollmers J."/>
            <person name="Rivas-Marin E."/>
            <person name="Kohn T."/>
            <person name="Peeters S.H."/>
            <person name="Heuer A."/>
            <person name="Rast P."/>
            <person name="Oberbeckmann S."/>
            <person name="Bunk B."/>
            <person name="Jeske O."/>
            <person name="Meyerdierks A."/>
            <person name="Storesund J.E."/>
            <person name="Kallscheuer N."/>
            <person name="Luecker S."/>
            <person name="Lage O.M."/>
            <person name="Pohl T."/>
            <person name="Merkel B.J."/>
            <person name="Hornburger P."/>
            <person name="Mueller R.-W."/>
            <person name="Bruemmer F."/>
            <person name="Labrenz M."/>
            <person name="Spormann A.M."/>
            <person name="Op Den Camp H."/>
            <person name="Overmann J."/>
            <person name="Amann R."/>
            <person name="Jetten M.S.M."/>
            <person name="Mascher T."/>
            <person name="Medema M.H."/>
            <person name="Devos D.P."/>
            <person name="Kaster A.-K."/>
            <person name="Ovreas L."/>
            <person name="Rohde M."/>
            <person name="Galperin M.Y."/>
            <person name="Jogler C."/>
        </authorList>
    </citation>
    <scope>NUCLEOTIDE SEQUENCE [LARGE SCALE GENOMIC DNA]</scope>
    <source>
        <strain evidence="2 3">Pla123a</strain>
    </source>
</reference>
<dbReference type="EMBL" id="SJPO01000006">
    <property type="protein sequence ID" value="TWT75985.1"/>
    <property type="molecule type" value="Genomic_DNA"/>
</dbReference>
<evidence type="ECO:0000259" key="1">
    <source>
        <dbReference type="Pfam" id="PF18096"/>
    </source>
</evidence>
<name>A0A5C5YMA6_9BACT</name>
<sequence>MTTPADLSDLCWLLSDEGRVALAGVAADDAPLHTQAARLRKTHSAERTALLLEQHELRGRAHAKFGRAEQMFFTRVGLQQATDEAAARYKASRFAAGSRVVDVCTGIGGDLIALAGHADAVGVDNDPSCALIAEANLAVCGHGQTKVVVTQAGVESLSEAAAWHADPDRRNNGRRTTQLELHSPGRETLEAMLAAQPSAAIKLAPAAEPPPEWEEQHELEWLSRDGECRQLCVWTGALAARPGSRRAASVDQAGELAGAFDGKPKGPQRIAGKLGEFLVEPDAAVLAAKLTNAFAAELDLKRVSRGIAYLTGDAPPAHPLCRVFRLLETLPLKQKQIAAALRARSVGRLEIKHRGVRLDPHTFRKQLKLRGDNAAILIAFPTASGGVAALAERVTPDQP</sequence>
<dbReference type="RefSeq" id="WP_146587849.1">
    <property type="nucleotide sequence ID" value="NZ_SJPO01000006.1"/>
</dbReference>
<evidence type="ECO:0000313" key="2">
    <source>
        <dbReference type="EMBL" id="TWT75985.1"/>
    </source>
</evidence>
<dbReference type="InterPro" id="IPR029063">
    <property type="entry name" value="SAM-dependent_MTases_sf"/>
</dbReference>
<accession>A0A5C5YMA6</accession>
<dbReference type="SUPFAM" id="SSF53335">
    <property type="entry name" value="S-adenosyl-L-methionine-dependent methyltransferases"/>
    <property type="match status" value="1"/>
</dbReference>
<feature type="domain" description="THUMP-like" evidence="1">
    <location>
        <begin position="322"/>
        <end position="393"/>
    </location>
</feature>
<proteinExistence type="predicted"/>
<gene>
    <name evidence="2" type="ORF">Pla123a_27710</name>
</gene>
<comment type="caution">
    <text evidence="2">The sequence shown here is derived from an EMBL/GenBank/DDBJ whole genome shotgun (WGS) entry which is preliminary data.</text>
</comment>
<dbReference type="Proteomes" id="UP000318478">
    <property type="component" value="Unassembled WGS sequence"/>
</dbReference>
<keyword evidence="3" id="KW-1185">Reference proteome</keyword>
<organism evidence="2 3">
    <name type="scientific">Posidoniimonas polymericola</name>
    <dbReference type="NCBI Taxonomy" id="2528002"/>
    <lineage>
        <taxon>Bacteria</taxon>
        <taxon>Pseudomonadati</taxon>
        <taxon>Planctomycetota</taxon>
        <taxon>Planctomycetia</taxon>
        <taxon>Pirellulales</taxon>
        <taxon>Lacipirellulaceae</taxon>
        <taxon>Posidoniimonas</taxon>
    </lineage>
</organism>
<dbReference type="OrthoDB" id="9810570at2"/>
<protein>
    <recommendedName>
        <fullName evidence="1">THUMP-like domain-containing protein</fullName>
    </recommendedName>
</protein>
<dbReference type="Pfam" id="PF18096">
    <property type="entry name" value="Thump_like"/>
    <property type="match status" value="1"/>
</dbReference>
<dbReference type="Gene3D" id="3.40.50.150">
    <property type="entry name" value="Vaccinia Virus protein VP39"/>
    <property type="match status" value="1"/>
</dbReference>
<dbReference type="AlphaFoldDB" id="A0A5C5YMA6"/>
<evidence type="ECO:0000313" key="3">
    <source>
        <dbReference type="Proteomes" id="UP000318478"/>
    </source>
</evidence>
<dbReference type="InterPro" id="IPR041497">
    <property type="entry name" value="Thump-like"/>
</dbReference>